<accession>A0A9D2SGT8</accession>
<name>A0A9D2SGT8_9FIRM</name>
<dbReference type="SFLD" id="SFLDG01140">
    <property type="entry name" value="C2.B:_Phosphomannomutase_and_P"/>
    <property type="match status" value="1"/>
</dbReference>
<dbReference type="Proteomes" id="UP000826793">
    <property type="component" value="Unassembled WGS sequence"/>
</dbReference>
<evidence type="ECO:0000313" key="1">
    <source>
        <dbReference type="EMBL" id="HJB98792.1"/>
    </source>
</evidence>
<dbReference type="NCBIfam" id="TIGR01484">
    <property type="entry name" value="HAD-SF-IIB"/>
    <property type="match status" value="1"/>
</dbReference>
<dbReference type="GO" id="GO:0005829">
    <property type="term" value="C:cytosol"/>
    <property type="evidence" value="ECO:0007669"/>
    <property type="project" value="TreeGrafter"/>
</dbReference>
<dbReference type="PROSITE" id="PS01229">
    <property type="entry name" value="COF_2"/>
    <property type="match status" value="1"/>
</dbReference>
<dbReference type="InterPro" id="IPR036412">
    <property type="entry name" value="HAD-like_sf"/>
</dbReference>
<protein>
    <submittedName>
        <fullName evidence="1">Cof-type HAD-IIB family hydrolase</fullName>
    </submittedName>
</protein>
<dbReference type="InterPro" id="IPR023214">
    <property type="entry name" value="HAD_sf"/>
</dbReference>
<dbReference type="InterPro" id="IPR000150">
    <property type="entry name" value="Cof"/>
</dbReference>
<dbReference type="InterPro" id="IPR006379">
    <property type="entry name" value="HAD-SF_hydro_IIB"/>
</dbReference>
<reference evidence="1" key="2">
    <citation type="submission" date="2021-04" db="EMBL/GenBank/DDBJ databases">
        <authorList>
            <person name="Gilroy R."/>
        </authorList>
    </citation>
    <scope>NUCLEOTIDE SEQUENCE</scope>
    <source>
        <strain evidence="1">CHK185-1770</strain>
    </source>
</reference>
<dbReference type="EMBL" id="DWXG01000082">
    <property type="protein sequence ID" value="HJB98792.1"/>
    <property type="molecule type" value="Genomic_DNA"/>
</dbReference>
<comment type="caution">
    <text evidence="1">The sequence shown here is derived from an EMBL/GenBank/DDBJ whole genome shotgun (WGS) entry which is preliminary data.</text>
</comment>
<dbReference type="Gene3D" id="3.40.50.1000">
    <property type="entry name" value="HAD superfamily/HAD-like"/>
    <property type="match status" value="1"/>
</dbReference>
<dbReference type="PANTHER" id="PTHR10000:SF8">
    <property type="entry name" value="HAD SUPERFAMILY HYDROLASE-LIKE, TYPE 3"/>
    <property type="match status" value="1"/>
</dbReference>
<dbReference type="CDD" id="cd07516">
    <property type="entry name" value="HAD_Pase"/>
    <property type="match status" value="1"/>
</dbReference>
<dbReference type="SUPFAM" id="SSF56784">
    <property type="entry name" value="HAD-like"/>
    <property type="match status" value="1"/>
</dbReference>
<keyword evidence="1" id="KW-0378">Hydrolase</keyword>
<gene>
    <name evidence="1" type="ORF">H9710_09475</name>
</gene>
<proteinExistence type="predicted"/>
<dbReference type="NCBIfam" id="TIGR00099">
    <property type="entry name" value="Cof-subfamily"/>
    <property type="match status" value="1"/>
</dbReference>
<reference evidence="1" key="1">
    <citation type="journal article" date="2021" name="PeerJ">
        <title>Extensive microbial diversity within the chicken gut microbiome revealed by metagenomics and culture.</title>
        <authorList>
            <person name="Gilroy R."/>
            <person name="Ravi A."/>
            <person name="Getino M."/>
            <person name="Pursley I."/>
            <person name="Horton D.L."/>
            <person name="Alikhan N.F."/>
            <person name="Baker D."/>
            <person name="Gharbi K."/>
            <person name="Hall N."/>
            <person name="Watson M."/>
            <person name="Adriaenssens E.M."/>
            <person name="Foster-Nyarko E."/>
            <person name="Jarju S."/>
            <person name="Secka A."/>
            <person name="Antonio M."/>
            <person name="Oren A."/>
            <person name="Chaudhuri R.R."/>
            <person name="La Ragione R."/>
            <person name="Hildebrand F."/>
            <person name="Pallen M.J."/>
        </authorList>
    </citation>
    <scope>NUCLEOTIDE SEQUENCE</scope>
    <source>
        <strain evidence="1">CHK185-1770</strain>
    </source>
</reference>
<organism evidence="1 2">
    <name type="scientific">Candidatus Acutalibacter pullicola</name>
    <dbReference type="NCBI Taxonomy" id="2838417"/>
    <lineage>
        <taxon>Bacteria</taxon>
        <taxon>Bacillati</taxon>
        <taxon>Bacillota</taxon>
        <taxon>Clostridia</taxon>
        <taxon>Eubacteriales</taxon>
        <taxon>Acutalibacteraceae</taxon>
        <taxon>Acutalibacter</taxon>
    </lineage>
</organism>
<sequence>MDIRLIAFDLDGTALTEHKYLSQENRCALEEAARRGVVLVPASGRMKDFLPLEITSLYGVRYAITANGAGVYDLETGEAVHQALIPNEKAQQVQALLNEYDLFVEYYKDGGAITRRGDRERAISHFGFPAYKLHFLTKDYGLTDNLSHMLQGTGLCPEKINLPYLSTPALRQEVWQRLESLGGLVLTSSIPDNIEINAQGADKGSALQALAQRLQLPRETVMALGDNGNDVTMLQYAGVSVCMGDGSEEAKAAAKYRTAPHTEDGLAQAVRRFVLEGTP</sequence>
<dbReference type="GO" id="GO:0016791">
    <property type="term" value="F:phosphatase activity"/>
    <property type="evidence" value="ECO:0007669"/>
    <property type="project" value="UniProtKB-ARBA"/>
</dbReference>
<dbReference type="SFLD" id="SFLDS00003">
    <property type="entry name" value="Haloacid_Dehalogenase"/>
    <property type="match status" value="1"/>
</dbReference>
<dbReference type="GO" id="GO:0000287">
    <property type="term" value="F:magnesium ion binding"/>
    <property type="evidence" value="ECO:0007669"/>
    <property type="project" value="TreeGrafter"/>
</dbReference>
<evidence type="ECO:0000313" key="2">
    <source>
        <dbReference type="Proteomes" id="UP000826793"/>
    </source>
</evidence>
<dbReference type="AlphaFoldDB" id="A0A9D2SGT8"/>
<dbReference type="Pfam" id="PF08282">
    <property type="entry name" value="Hydrolase_3"/>
    <property type="match status" value="1"/>
</dbReference>
<dbReference type="Gene3D" id="3.30.1240.10">
    <property type="match status" value="1"/>
</dbReference>
<dbReference type="PANTHER" id="PTHR10000">
    <property type="entry name" value="PHOSPHOSERINE PHOSPHATASE"/>
    <property type="match status" value="1"/>
</dbReference>